<dbReference type="HOGENOM" id="CLU_148087_1_0_9"/>
<gene>
    <name evidence="2" type="ordered locus">Hprae_0165</name>
</gene>
<feature type="chain" id="PRO_5003168392" evidence="1">
    <location>
        <begin position="25"/>
        <end position="140"/>
    </location>
</feature>
<dbReference type="STRING" id="572479.Hprae_0165"/>
<feature type="signal peptide" evidence="1">
    <location>
        <begin position="1"/>
        <end position="24"/>
    </location>
</feature>
<dbReference type="Proteomes" id="UP000006866">
    <property type="component" value="Chromosome"/>
</dbReference>
<dbReference type="RefSeq" id="WP_014552358.1">
    <property type="nucleotide sequence ID" value="NC_017455.1"/>
</dbReference>
<dbReference type="PATRIC" id="fig|572479.3.peg.166"/>
<evidence type="ECO:0000256" key="1">
    <source>
        <dbReference type="SAM" id="SignalP"/>
    </source>
</evidence>
<keyword evidence="1" id="KW-0732">Signal</keyword>
<evidence type="ECO:0000313" key="3">
    <source>
        <dbReference type="Proteomes" id="UP000006866"/>
    </source>
</evidence>
<dbReference type="OrthoDB" id="363007at2"/>
<keyword evidence="3" id="KW-1185">Reference proteome</keyword>
<dbReference type="KEGG" id="hpk:Hprae_0165"/>
<sequence length="140" mass="15292">MNKKKLSILITLVFLIVVSQAALAHTPILYVEDYHDGTIYVQGGFSDGSSASGTDIILVTEQEFAGDTEARDQYLDKIGAEKPAGEAELFEEKLVIYRTQLDDFSEAVIEKPAVDYKVIFAAGPGHNVIEKGPKLTDSEL</sequence>
<organism evidence="2 3">
    <name type="scientific">Halanaerobium praevalens (strain ATCC 33744 / DSM 2228 / GSL)</name>
    <dbReference type="NCBI Taxonomy" id="572479"/>
    <lineage>
        <taxon>Bacteria</taxon>
        <taxon>Bacillati</taxon>
        <taxon>Bacillota</taxon>
        <taxon>Clostridia</taxon>
        <taxon>Halanaerobiales</taxon>
        <taxon>Halanaerobiaceae</taxon>
        <taxon>Halanaerobium</taxon>
    </lineage>
</organism>
<name>E3DMD0_HALPG</name>
<evidence type="ECO:0000313" key="2">
    <source>
        <dbReference type="EMBL" id="ADO76323.1"/>
    </source>
</evidence>
<reference evidence="3" key="1">
    <citation type="submission" date="2010-10" db="EMBL/GenBank/DDBJ databases">
        <title>The complete genome of Halanaerobium praevalens DSM 2228.</title>
        <authorList>
            <consortium name="US DOE Joint Genome Institute (JGI-PGF)"/>
            <person name="Lucas S."/>
            <person name="Copeland A."/>
            <person name="Lapidus A."/>
            <person name="Glavina del Rio T."/>
            <person name="Dalin E."/>
            <person name="Tice H."/>
            <person name="Bruce D."/>
            <person name="Goodwin L."/>
            <person name="Pitluck S."/>
            <person name="Kyrpides N."/>
            <person name="Mavromatis K."/>
            <person name="Ivanova N."/>
            <person name="Ovchinnikova G."/>
            <person name="Chertkov O."/>
            <person name="Detter J.C."/>
            <person name="Han C."/>
            <person name="Larimer F."/>
            <person name="Land M."/>
            <person name="Hauser L."/>
            <person name="Markowitz V."/>
            <person name="Cheng J.-F."/>
            <person name="Hugenholtz P."/>
            <person name="Woyke T."/>
            <person name="Wu D."/>
            <person name="Tindall B."/>
            <person name="Pomrenke H.G."/>
            <person name="Brambilla E."/>
            <person name="Klenk H.-P."/>
            <person name="Eisen J.A."/>
        </authorList>
    </citation>
    <scope>NUCLEOTIDE SEQUENCE [LARGE SCALE GENOMIC DNA]</scope>
    <source>
        <strain evidence="3">ATCC 33744 / DSM 2228 / GSL</strain>
    </source>
</reference>
<dbReference type="AlphaFoldDB" id="E3DMD0"/>
<dbReference type="EMBL" id="CP002175">
    <property type="protein sequence ID" value="ADO76323.1"/>
    <property type="molecule type" value="Genomic_DNA"/>
</dbReference>
<proteinExistence type="predicted"/>
<reference evidence="2 3" key="2">
    <citation type="journal article" date="2011" name="Stand. Genomic Sci.">
        <title>Complete genome sequence of the extremely halophilic Halanaerobium praevalens type strain (GSL).</title>
        <authorList>
            <person name="Ivanova N."/>
            <person name="Sikorski J."/>
            <person name="Chertkov O."/>
            <person name="Nolan M."/>
            <person name="Lucas S."/>
            <person name="Hammon N."/>
            <person name="Deshpande S."/>
            <person name="Cheng J.F."/>
            <person name="Tapia R."/>
            <person name="Han C."/>
            <person name="Goodwin L."/>
            <person name="Pitluck S."/>
            <person name="Huntemann M."/>
            <person name="Liolios K."/>
            <person name="Pagani I."/>
            <person name="Mavromatis K."/>
            <person name="Ovchinikova G."/>
            <person name="Pati A."/>
            <person name="Chen A."/>
            <person name="Palaniappan K."/>
            <person name="Land M."/>
            <person name="Hauser L."/>
            <person name="Brambilla E.M."/>
            <person name="Kannan K.P."/>
            <person name="Rohde M."/>
            <person name="Tindall B.J."/>
            <person name="Goker M."/>
            <person name="Detter J.C."/>
            <person name="Woyke T."/>
            <person name="Bristow J."/>
            <person name="Eisen J.A."/>
            <person name="Markowitz V."/>
            <person name="Hugenholtz P."/>
            <person name="Kyrpides N.C."/>
            <person name="Klenk H.P."/>
            <person name="Lapidus A."/>
        </authorList>
    </citation>
    <scope>NUCLEOTIDE SEQUENCE [LARGE SCALE GENOMIC DNA]</scope>
    <source>
        <strain evidence="3">ATCC 33744 / DSM 2228 / GSL</strain>
    </source>
</reference>
<accession>E3DMD0</accession>
<protein>
    <submittedName>
        <fullName evidence="2">Uncharacterized protein</fullName>
    </submittedName>
</protein>